<gene>
    <name evidence="3" type="ORF">GCM10023331_28510</name>
</gene>
<evidence type="ECO:0000313" key="4">
    <source>
        <dbReference type="Proteomes" id="UP001500298"/>
    </source>
</evidence>
<comment type="caution">
    <text evidence="3">The sequence shown here is derived from an EMBL/GenBank/DDBJ whole genome shotgun (WGS) entry which is preliminary data.</text>
</comment>
<name>A0ABP9DFH3_9BACT</name>
<evidence type="ECO:0000259" key="2">
    <source>
        <dbReference type="Pfam" id="PF13115"/>
    </source>
</evidence>
<dbReference type="InterPro" id="IPR032693">
    <property type="entry name" value="YtkA-like_dom"/>
</dbReference>
<feature type="chain" id="PRO_5046257373" description="YtkA-like domain-containing protein" evidence="1">
    <location>
        <begin position="21"/>
        <end position="294"/>
    </location>
</feature>
<keyword evidence="1" id="KW-0732">Signal</keyword>
<accession>A0ABP9DFH3</accession>
<dbReference type="PROSITE" id="PS51257">
    <property type="entry name" value="PROKAR_LIPOPROTEIN"/>
    <property type="match status" value="1"/>
</dbReference>
<evidence type="ECO:0000256" key="1">
    <source>
        <dbReference type="SAM" id="SignalP"/>
    </source>
</evidence>
<dbReference type="EMBL" id="BAABJX010000043">
    <property type="protein sequence ID" value="GAA4841825.1"/>
    <property type="molecule type" value="Genomic_DNA"/>
</dbReference>
<sequence>MKNIYIVFAIAFAFLFTACSEENTVDPMLNYTKVETITLPNTGLEATVWSVEETLFAGYNKMMVTLQDAEGNAVTTPSVKWMPMMAMDGGHSHSAPTDQPVLNADNGVYEGGVTFVMPSMGGAWTLMLEVTEGEQMDMHTLPITVMDKNSTFAIQQANYQTIIRKQVGETRYFFAYYFKEDMPRVGEQEIVIAAYKMMPMDHGSMRTAEGMMDHGTGFMPVTDLSIELEAYMPSMGHGAPEGQQPMHKMHGHYEGTINFNMTGDWQLKTRIKMGEEVLVNSMDVEEDLSFYLEF</sequence>
<evidence type="ECO:0000313" key="3">
    <source>
        <dbReference type="EMBL" id="GAA4841825.1"/>
    </source>
</evidence>
<reference evidence="4" key="1">
    <citation type="journal article" date="2019" name="Int. J. Syst. Evol. Microbiol.">
        <title>The Global Catalogue of Microorganisms (GCM) 10K type strain sequencing project: providing services to taxonomists for standard genome sequencing and annotation.</title>
        <authorList>
            <consortium name="The Broad Institute Genomics Platform"/>
            <consortium name="The Broad Institute Genome Sequencing Center for Infectious Disease"/>
            <person name="Wu L."/>
            <person name="Ma J."/>
        </authorList>
    </citation>
    <scope>NUCLEOTIDE SEQUENCE [LARGE SCALE GENOMIC DNA]</scope>
    <source>
        <strain evidence="4">JCM 18326</strain>
    </source>
</reference>
<organism evidence="3 4">
    <name type="scientific">Algivirga pacifica</name>
    <dbReference type="NCBI Taxonomy" id="1162670"/>
    <lineage>
        <taxon>Bacteria</taxon>
        <taxon>Pseudomonadati</taxon>
        <taxon>Bacteroidota</taxon>
        <taxon>Cytophagia</taxon>
        <taxon>Cytophagales</taxon>
        <taxon>Flammeovirgaceae</taxon>
        <taxon>Algivirga</taxon>
    </lineage>
</organism>
<feature type="domain" description="YtkA-like" evidence="2">
    <location>
        <begin position="220"/>
        <end position="268"/>
    </location>
</feature>
<keyword evidence="4" id="KW-1185">Reference proteome</keyword>
<protein>
    <recommendedName>
        <fullName evidence="2">YtkA-like domain-containing protein</fullName>
    </recommendedName>
</protein>
<dbReference type="RefSeq" id="WP_345372922.1">
    <property type="nucleotide sequence ID" value="NZ_BAABJX010000043.1"/>
</dbReference>
<feature type="signal peptide" evidence="1">
    <location>
        <begin position="1"/>
        <end position="20"/>
    </location>
</feature>
<dbReference type="Proteomes" id="UP001500298">
    <property type="component" value="Unassembled WGS sequence"/>
</dbReference>
<proteinExistence type="predicted"/>
<dbReference type="Pfam" id="PF13115">
    <property type="entry name" value="YtkA"/>
    <property type="match status" value="1"/>
</dbReference>